<dbReference type="HOGENOM" id="CLU_015532_0_0_1"/>
<organism evidence="4 5">
    <name type="scientific">Pneumocystis murina (strain B123)</name>
    <name type="common">Mouse pneumocystis pneumonia agent</name>
    <name type="synonym">Pneumocystis carinii f. sp. muris</name>
    <dbReference type="NCBI Taxonomy" id="1069680"/>
    <lineage>
        <taxon>Eukaryota</taxon>
        <taxon>Fungi</taxon>
        <taxon>Dikarya</taxon>
        <taxon>Ascomycota</taxon>
        <taxon>Taphrinomycotina</taxon>
        <taxon>Pneumocystomycetes</taxon>
        <taxon>Pneumocystaceae</taxon>
        <taxon>Pneumocystis</taxon>
    </lineage>
</organism>
<reference evidence="5" key="1">
    <citation type="journal article" date="2016" name="Nat. Commun.">
        <title>Genome analysis of three Pneumocystis species reveals adaptation mechanisms to life exclusively in mammalian hosts.</title>
        <authorList>
            <person name="Ma L."/>
            <person name="Chen Z."/>
            <person name="Huang D.W."/>
            <person name="Kutty G."/>
            <person name="Ishihara M."/>
            <person name="Wang H."/>
            <person name="Abouelleil A."/>
            <person name="Bishop L."/>
            <person name="Davey E."/>
            <person name="Deng R."/>
            <person name="Deng X."/>
            <person name="Fan L."/>
            <person name="Fantoni G."/>
            <person name="Fitzgerald M."/>
            <person name="Gogineni E."/>
            <person name="Goldberg J.M."/>
            <person name="Handley G."/>
            <person name="Hu X."/>
            <person name="Huber C."/>
            <person name="Jiao X."/>
            <person name="Jones K."/>
            <person name="Levin J.Z."/>
            <person name="Liu Y."/>
            <person name="Macdonald P."/>
            <person name="Melnikov A."/>
            <person name="Raley C."/>
            <person name="Sassi M."/>
            <person name="Sherman B.T."/>
            <person name="Song X."/>
            <person name="Sykes S."/>
            <person name="Tran B."/>
            <person name="Walsh L."/>
            <person name="Xia Y."/>
            <person name="Yang J."/>
            <person name="Young S."/>
            <person name="Zeng Q."/>
            <person name="Zheng X."/>
            <person name="Stephens R."/>
            <person name="Nusbaum C."/>
            <person name="Birren B.W."/>
            <person name="Azadi P."/>
            <person name="Lempicki R.A."/>
            <person name="Cuomo C.A."/>
            <person name="Kovacs J.A."/>
        </authorList>
    </citation>
    <scope>NUCLEOTIDE SEQUENCE [LARGE SCALE GENOMIC DNA]</scope>
    <source>
        <strain evidence="5">B123</strain>
    </source>
</reference>
<dbReference type="VEuPathDB" id="FungiDB:PNEG_03092"/>
<dbReference type="SUPFAM" id="SSF48371">
    <property type="entry name" value="ARM repeat"/>
    <property type="match status" value="1"/>
</dbReference>
<evidence type="ECO:0000256" key="1">
    <source>
        <dbReference type="ARBA" id="ARBA00009049"/>
    </source>
</evidence>
<accession>M7NNC2</accession>
<dbReference type="AlphaFoldDB" id="M7NNC2"/>
<evidence type="ECO:0000313" key="4">
    <source>
        <dbReference type="EMBL" id="EMR08616.1"/>
    </source>
</evidence>
<sequence length="460" mass="53172">MAEIYHGKEEIEKILNCLKNDLEREKIGEEQYEYVFQLKRIVRDNESAKIIGSGDGFSILFQLAFPDDLKQKKSIDAARCIFNTMLLYDESRDIFIEKKGIERIIKEYMYFLELPLIYRKENFDLMFVHTRILFLLTTQLGKAIIILKELGIFQIINNCLKYFEAYLISNDSWSEQDLHTVQEYLKLLFNLIRHEDAQSLINISPLIKLLNLSFTNLINQQFTFEIINCLLNLPIATFFDQEHISERCVGQLLDILDTLLSSIDLEIYSNDSPSSITSDTLIETRILSLVTFLRKILKYSTESIRELLVSRLLPQSRDRENILGRGNTLSSKALRAITVPTPLIRESISWLLYELNHLNATEFINSIGFGYASGFLASQGIPFVSPNSKDFDAPYGINPITGQTLEAERMALSNLPEMTEEEKERDAERLFIMFQRLEKNGIFSVRNPVRDAFESGKFSE</sequence>
<dbReference type="STRING" id="1069680.M7NNC2"/>
<dbReference type="OMA" id="IWHGTIL"/>
<comment type="caution">
    <text evidence="4">The sequence shown here is derived from an EMBL/GenBank/DDBJ whole genome shotgun (WGS) entry which is preliminary data.</text>
</comment>
<proteinExistence type="inferred from homology"/>
<dbReference type="Pfam" id="PF10165">
    <property type="entry name" value="Ric8"/>
    <property type="match status" value="1"/>
</dbReference>
<dbReference type="eggNOG" id="KOG4464">
    <property type="taxonomic scope" value="Eukaryota"/>
</dbReference>
<dbReference type="InterPro" id="IPR019318">
    <property type="entry name" value="Gua_nucleotide_exch_fac_Ric8"/>
</dbReference>
<evidence type="ECO:0000256" key="3">
    <source>
        <dbReference type="ARBA" id="ARBA00023186"/>
    </source>
</evidence>
<dbReference type="GO" id="GO:0001965">
    <property type="term" value="F:G-protein alpha-subunit binding"/>
    <property type="evidence" value="ECO:0007669"/>
    <property type="project" value="TreeGrafter"/>
</dbReference>
<dbReference type="Proteomes" id="UP000011958">
    <property type="component" value="Unassembled WGS sequence"/>
</dbReference>
<protein>
    <recommendedName>
        <fullName evidence="6">Synembryn-A</fullName>
    </recommendedName>
</protein>
<dbReference type="OrthoDB" id="5585685at2759"/>
<dbReference type="GO" id="GO:0005737">
    <property type="term" value="C:cytoplasm"/>
    <property type="evidence" value="ECO:0007669"/>
    <property type="project" value="TreeGrafter"/>
</dbReference>
<name>M7NNC2_PNEMU</name>
<gene>
    <name evidence="4" type="ORF">PNEG_03092</name>
</gene>
<evidence type="ECO:0008006" key="6">
    <source>
        <dbReference type="Google" id="ProtNLM"/>
    </source>
</evidence>
<dbReference type="EMBL" id="AFWA02000015">
    <property type="protein sequence ID" value="EMR08616.1"/>
    <property type="molecule type" value="Genomic_DNA"/>
</dbReference>
<keyword evidence="3" id="KW-0143">Chaperone</keyword>
<evidence type="ECO:0000313" key="5">
    <source>
        <dbReference type="Proteomes" id="UP000011958"/>
    </source>
</evidence>
<dbReference type="InterPro" id="IPR016024">
    <property type="entry name" value="ARM-type_fold"/>
</dbReference>
<keyword evidence="2" id="KW-0344">Guanine-nucleotide releasing factor</keyword>
<comment type="similarity">
    <text evidence="1">Belongs to the synembryn family.</text>
</comment>
<dbReference type="RefSeq" id="XP_007875148.1">
    <property type="nucleotide sequence ID" value="XM_007876957.1"/>
</dbReference>
<dbReference type="GeneID" id="19896779"/>
<evidence type="ECO:0000256" key="2">
    <source>
        <dbReference type="ARBA" id="ARBA00022658"/>
    </source>
</evidence>
<keyword evidence="5" id="KW-1185">Reference proteome</keyword>
<dbReference type="GO" id="GO:0005085">
    <property type="term" value="F:guanyl-nucleotide exchange factor activity"/>
    <property type="evidence" value="ECO:0007669"/>
    <property type="project" value="UniProtKB-KW"/>
</dbReference>
<dbReference type="GO" id="GO:0007186">
    <property type="term" value="P:G protein-coupled receptor signaling pathway"/>
    <property type="evidence" value="ECO:0007669"/>
    <property type="project" value="TreeGrafter"/>
</dbReference>
<dbReference type="PANTHER" id="PTHR12425">
    <property type="entry name" value="SYNEMBRYN"/>
    <property type="match status" value="1"/>
</dbReference>
<dbReference type="PANTHER" id="PTHR12425:SF5">
    <property type="entry name" value="SYNEMBRYN"/>
    <property type="match status" value="1"/>
</dbReference>